<name>E9HW12_DAPPU</name>
<feature type="compositionally biased region" description="Polar residues" evidence="1">
    <location>
        <begin position="139"/>
        <end position="154"/>
    </location>
</feature>
<dbReference type="OrthoDB" id="4062651at2759"/>
<feature type="region of interest" description="Disordered" evidence="1">
    <location>
        <begin position="95"/>
        <end position="235"/>
    </location>
</feature>
<keyword evidence="3" id="KW-1185">Reference proteome</keyword>
<feature type="compositionally biased region" description="Polar residues" evidence="1">
    <location>
        <begin position="260"/>
        <end position="277"/>
    </location>
</feature>
<proteinExistence type="predicted"/>
<dbReference type="AlphaFoldDB" id="E9HW12"/>
<sequence length="403" mass="43978">MKKPGPEADTRLTSEQFQAFGPLTASRTEERRWQPVKSAITMSRTKAIMPNRIATKAREESERGLREILGNQSRQMNNTIRSIFQTHCQFDEPSPKLVLGCRSPSQSPSRSSGSFIPNRNPASRPPSKTNSREHLASVSPRSTNSTQPNNTPLGWSSCGPPPSTSPGKPGPSKSVEALNRQVKAVNSKVSKIPSRNVAARPRPGITNKIKRQNSVSESDSPPSIKAEETAAVATTSSRKLATDLINLSISKKLCQQLSIDQDSETVPSQPKSTELDSVQQPQPDVKEEVEEEGKKNSLETIAKTDSLPAVSCKDLQQQHLRPIGPDDHKTIPKSQKQKEETNKSPVVNPEPVNMTSPKWTNQSAAKAHYVHQVVLEAMCTGMLQVEGVVKSNPVLKSSLVGNL</sequence>
<organism evidence="2 3">
    <name type="scientific">Daphnia pulex</name>
    <name type="common">Water flea</name>
    <dbReference type="NCBI Taxonomy" id="6669"/>
    <lineage>
        <taxon>Eukaryota</taxon>
        <taxon>Metazoa</taxon>
        <taxon>Ecdysozoa</taxon>
        <taxon>Arthropoda</taxon>
        <taxon>Crustacea</taxon>
        <taxon>Branchiopoda</taxon>
        <taxon>Diplostraca</taxon>
        <taxon>Cladocera</taxon>
        <taxon>Anomopoda</taxon>
        <taxon>Daphniidae</taxon>
        <taxon>Daphnia</taxon>
    </lineage>
</organism>
<feature type="region of interest" description="Disordered" evidence="1">
    <location>
        <begin position="260"/>
        <end position="302"/>
    </location>
</feature>
<dbReference type="HOGENOM" id="CLU_683836_0_0_1"/>
<feature type="compositionally biased region" description="Low complexity" evidence="1">
    <location>
        <begin position="165"/>
        <end position="174"/>
    </location>
</feature>
<feature type="region of interest" description="Disordered" evidence="1">
    <location>
        <begin position="320"/>
        <end position="358"/>
    </location>
</feature>
<feature type="compositionally biased region" description="Basic and acidic residues" evidence="1">
    <location>
        <begin position="324"/>
        <end position="342"/>
    </location>
</feature>
<protein>
    <submittedName>
        <fullName evidence="2">Uncharacterized protein</fullName>
    </submittedName>
</protein>
<accession>E9HW12</accession>
<dbReference type="Proteomes" id="UP000000305">
    <property type="component" value="Unassembled WGS sequence"/>
</dbReference>
<feature type="compositionally biased region" description="Polar residues" evidence="1">
    <location>
        <begin position="212"/>
        <end position="221"/>
    </location>
</feature>
<feature type="compositionally biased region" description="Low complexity" evidence="1">
    <location>
        <begin position="102"/>
        <end position="114"/>
    </location>
</feature>
<dbReference type="PhylomeDB" id="E9HW12"/>
<evidence type="ECO:0000256" key="1">
    <source>
        <dbReference type="SAM" id="MobiDB-lite"/>
    </source>
</evidence>
<feature type="region of interest" description="Disordered" evidence="1">
    <location>
        <begin position="1"/>
        <end position="32"/>
    </location>
</feature>
<dbReference type="EMBL" id="GL732886">
    <property type="protein sequence ID" value="EFX64072.1"/>
    <property type="molecule type" value="Genomic_DNA"/>
</dbReference>
<feature type="compositionally biased region" description="Basic and acidic residues" evidence="1">
    <location>
        <begin position="1"/>
        <end position="12"/>
    </location>
</feature>
<evidence type="ECO:0000313" key="3">
    <source>
        <dbReference type="Proteomes" id="UP000000305"/>
    </source>
</evidence>
<evidence type="ECO:0000313" key="2">
    <source>
        <dbReference type="EMBL" id="EFX64072.1"/>
    </source>
</evidence>
<dbReference type="STRING" id="6669.E9HW12"/>
<reference evidence="2 3" key="1">
    <citation type="journal article" date="2011" name="Science">
        <title>The ecoresponsive genome of Daphnia pulex.</title>
        <authorList>
            <person name="Colbourne J.K."/>
            <person name="Pfrender M.E."/>
            <person name="Gilbert D."/>
            <person name="Thomas W.K."/>
            <person name="Tucker A."/>
            <person name="Oakley T.H."/>
            <person name="Tokishita S."/>
            <person name="Aerts A."/>
            <person name="Arnold G.J."/>
            <person name="Basu M.K."/>
            <person name="Bauer D.J."/>
            <person name="Caceres C.E."/>
            <person name="Carmel L."/>
            <person name="Casola C."/>
            <person name="Choi J.H."/>
            <person name="Detter J.C."/>
            <person name="Dong Q."/>
            <person name="Dusheyko S."/>
            <person name="Eads B.D."/>
            <person name="Frohlich T."/>
            <person name="Geiler-Samerotte K.A."/>
            <person name="Gerlach D."/>
            <person name="Hatcher P."/>
            <person name="Jogdeo S."/>
            <person name="Krijgsveld J."/>
            <person name="Kriventseva E.V."/>
            <person name="Kultz D."/>
            <person name="Laforsch C."/>
            <person name="Lindquist E."/>
            <person name="Lopez J."/>
            <person name="Manak J.R."/>
            <person name="Muller J."/>
            <person name="Pangilinan J."/>
            <person name="Patwardhan R.P."/>
            <person name="Pitluck S."/>
            <person name="Pritham E.J."/>
            <person name="Rechtsteiner A."/>
            <person name="Rho M."/>
            <person name="Rogozin I.B."/>
            <person name="Sakarya O."/>
            <person name="Salamov A."/>
            <person name="Schaack S."/>
            <person name="Shapiro H."/>
            <person name="Shiga Y."/>
            <person name="Skalitzky C."/>
            <person name="Smith Z."/>
            <person name="Souvorov A."/>
            <person name="Sung W."/>
            <person name="Tang Z."/>
            <person name="Tsuchiya D."/>
            <person name="Tu H."/>
            <person name="Vos H."/>
            <person name="Wang M."/>
            <person name="Wolf Y.I."/>
            <person name="Yamagata H."/>
            <person name="Yamada T."/>
            <person name="Ye Y."/>
            <person name="Shaw J.R."/>
            <person name="Andrews J."/>
            <person name="Crease T.J."/>
            <person name="Tang H."/>
            <person name="Lucas S.M."/>
            <person name="Robertson H.M."/>
            <person name="Bork P."/>
            <person name="Koonin E.V."/>
            <person name="Zdobnov E.M."/>
            <person name="Grigoriev I.V."/>
            <person name="Lynch M."/>
            <person name="Boore J.L."/>
        </authorList>
    </citation>
    <scope>NUCLEOTIDE SEQUENCE [LARGE SCALE GENOMIC DNA]</scope>
</reference>
<feature type="compositionally biased region" description="Polar residues" evidence="1">
    <location>
        <begin position="115"/>
        <end position="129"/>
    </location>
</feature>
<gene>
    <name evidence="2" type="ORF">DAPPUDRAFT_267122</name>
</gene>
<dbReference type="InParanoid" id="E9HW12"/>
<dbReference type="KEGG" id="dpx:DAPPUDRAFT_267122"/>